<evidence type="ECO:0000313" key="4">
    <source>
        <dbReference type="Proteomes" id="UP000183413"/>
    </source>
</evidence>
<dbReference type="STRING" id="1993.SAMN04489713_104377"/>
<dbReference type="InterPro" id="IPR002182">
    <property type="entry name" value="NB-ARC"/>
</dbReference>
<dbReference type="RefSeq" id="WP_075021164.1">
    <property type="nucleotide sequence ID" value="NZ_FOVH01000004.1"/>
</dbReference>
<dbReference type="SUPFAM" id="SSF48452">
    <property type="entry name" value="TPR-like"/>
    <property type="match status" value="1"/>
</dbReference>
<proteinExistence type="predicted"/>
<gene>
    <name evidence="3" type="ORF">SAMN04489713_104377</name>
</gene>
<protein>
    <submittedName>
        <fullName evidence="3">AAA ATPase domain-containing protein</fullName>
    </submittedName>
</protein>
<accession>A0A1I5F121</accession>
<dbReference type="InterPro" id="IPR011990">
    <property type="entry name" value="TPR-like_helical_dom_sf"/>
</dbReference>
<dbReference type="EMBL" id="FOVH01000004">
    <property type="protein sequence ID" value="SFO17435.1"/>
    <property type="molecule type" value="Genomic_DNA"/>
</dbReference>
<evidence type="ECO:0000259" key="1">
    <source>
        <dbReference type="Pfam" id="PF00931"/>
    </source>
</evidence>
<evidence type="ECO:0000313" key="3">
    <source>
        <dbReference type="EMBL" id="SFO17435.1"/>
    </source>
</evidence>
<dbReference type="InterPro" id="IPR024983">
    <property type="entry name" value="CHAT_dom"/>
</dbReference>
<dbReference type="InterPro" id="IPR027417">
    <property type="entry name" value="P-loop_NTPase"/>
</dbReference>
<sequence>MAREHAADGVLLPSPEPLTLTVSLDDGQKHWQARLTDVSGRVLSEHRGEPDTTAEQYEALSDLPGYIRDHSAPDVRSAREREISLSAGTWLATRMLGGTARTMAARAPCTVLVEATGDHAARWPWELAVVDGRTLAEHGAVFVTAADTTRMRETPSAERPLRMLAVFSMPDGTAALDLRRERQELTALTRRLAERHSRSVHLRILQYGVTREALATAMADEEGWDVVHLAGHGRRSTFTLETADGERDRVDVLDMLSLLTGPPRAGATRRARLVTVSACESFGLAPELTRNLHTAVLAMRFPVADDLAISLLADLYEYLLGTGLALPAALASARRRAEGRSPLAWAAPTLFGPSAATLRLPAPSSGAAPSPPALGVLPDPPQRFVGRVRTMARCRRALASGGAAALILHGLPGMGKTSLALELADLERTDFGDVLWCEVPDDEIGRDHALTDLTEMLRSGLPDVDLTGVLEASDGRSDRLPALTSAMAAARVLVVVDGVEALLTGSGHWRDSRWAALLTALADHEGRGRVVMTSRTLPESPPPGTTVEFLGPLSEQEAVLLARELPLLGALLDGEHPGVPADQARDLGRRTLALADGHPKLLELADGQAADPERLTRLLGPPRPRRDAAGEADLLTDWTTTAVRGLDAPARMLFSVLCHLHPGDRVPAVASTIWRAVTRETADFDACLARLVATALTAFDEATGALRLHPLVASTGGSLTDEPARAAIVEAAATYWVAEIEAAADAERAGGPASDVNRAALAGAPYLLEGGKVKTASDALDLVLRRERSRHGLSALVPLLARLIQMAAGTEEELPAKRLLANVLLLLGDSSAEAITQGLRKEALARGDLDMAAVLISDLIIAARNAGRLVQALDLAEEQIALGERAGSGPWTRLLHDDQRLELLIATGQAARITDELAAHRDRLDDLVERDEPAGGNESVRPFWVRELVLGTCRSAASATRDWAASARLAQEIMELKVRRGAGPREVSRARFNICGPLEKLGRLDEARRHLSTCRTVFEQENDLDGIAASLSALARIEDARGRPGAAVRAARDAVRYAYKHGDLALIVSTHTNLGYRLAAQARTDEQMADAAAHHLAAALLGTLAGHTRGDEALDALADDLLTQVTEDGRLNEAGKSWPGTTEDLTLAIGTDLHVPLATLGASYDDATLQDLFRRATRLAEERLHIELATWDPVLAALAMGEATAALQTMAASPGRARLAEALEALPSRPGGEPPEDLDEISTAVFRRAAAVVAGRVRLAPDLHLAVPLVDLLGECVAATYDDDDRPNIVLANLEGLREDPEFVPLADALEAIIDGARDADRLTQGLHPDDAAAIRAVLPHVGPPEE</sequence>
<dbReference type="InParanoid" id="A0A1I5F121"/>
<dbReference type="PANTHER" id="PTHR47691">
    <property type="entry name" value="REGULATOR-RELATED"/>
    <property type="match status" value="1"/>
</dbReference>
<reference evidence="3 4" key="1">
    <citation type="submission" date="2016-10" db="EMBL/GenBank/DDBJ databases">
        <authorList>
            <person name="de Groot N.N."/>
        </authorList>
    </citation>
    <scope>NUCLEOTIDE SEQUENCE [LARGE SCALE GENOMIC DNA]</scope>
    <source>
        <strain evidence="3 4">DSM 43067</strain>
    </source>
</reference>
<feature type="domain" description="CHAT" evidence="2">
    <location>
        <begin position="90"/>
        <end position="352"/>
    </location>
</feature>
<dbReference type="PANTHER" id="PTHR47691:SF3">
    <property type="entry name" value="HTH-TYPE TRANSCRIPTIONAL REGULATOR RV0890C-RELATED"/>
    <property type="match status" value="1"/>
</dbReference>
<dbReference type="Proteomes" id="UP000183413">
    <property type="component" value="Unassembled WGS sequence"/>
</dbReference>
<dbReference type="Pfam" id="PF00931">
    <property type="entry name" value="NB-ARC"/>
    <property type="match status" value="1"/>
</dbReference>
<feature type="domain" description="NB-ARC" evidence="1">
    <location>
        <begin position="397"/>
        <end position="536"/>
    </location>
</feature>
<name>A0A1I5F121_9ACTN</name>
<dbReference type="SUPFAM" id="SSF52540">
    <property type="entry name" value="P-loop containing nucleoside triphosphate hydrolases"/>
    <property type="match status" value="1"/>
</dbReference>
<dbReference type="Gene3D" id="1.25.40.10">
    <property type="entry name" value="Tetratricopeptide repeat domain"/>
    <property type="match status" value="1"/>
</dbReference>
<dbReference type="eggNOG" id="COG3903">
    <property type="taxonomic scope" value="Bacteria"/>
</dbReference>
<dbReference type="Pfam" id="PF12770">
    <property type="entry name" value="CHAT"/>
    <property type="match status" value="1"/>
</dbReference>
<keyword evidence="4" id="KW-1185">Reference proteome</keyword>
<dbReference type="Gene3D" id="3.40.50.300">
    <property type="entry name" value="P-loop containing nucleotide triphosphate hydrolases"/>
    <property type="match status" value="1"/>
</dbReference>
<organism evidence="3 4">
    <name type="scientific">Actinomadura madurae</name>
    <dbReference type="NCBI Taxonomy" id="1993"/>
    <lineage>
        <taxon>Bacteria</taxon>
        <taxon>Bacillati</taxon>
        <taxon>Actinomycetota</taxon>
        <taxon>Actinomycetes</taxon>
        <taxon>Streptosporangiales</taxon>
        <taxon>Thermomonosporaceae</taxon>
        <taxon>Actinomadura</taxon>
    </lineage>
</organism>
<evidence type="ECO:0000259" key="2">
    <source>
        <dbReference type="Pfam" id="PF12770"/>
    </source>
</evidence>